<evidence type="ECO:0000256" key="5">
    <source>
        <dbReference type="ARBA" id="ARBA00022989"/>
    </source>
</evidence>
<feature type="transmembrane region" description="Helical" evidence="7">
    <location>
        <begin position="218"/>
        <end position="242"/>
    </location>
</feature>
<dbReference type="CDD" id="cd06173">
    <property type="entry name" value="MFS_MefA_like"/>
    <property type="match status" value="1"/>
</dbReference>
<keyword evidence="3" id="KW-1003">Cell membrane</keyword>
<keyword evidence="6 7" id="KW-0472">Membrane</keyword>
<reference evidence="9 10" key="1">
    <citation type="journal article" date="2019" name="Int. J. Syst. Evol. Microbiol.">
        <title>The Global Catalogue of Microorganisms (GCM) 10K type strain sequencing project: providing services to taxonomists for standard genome sequencing and annotation.</title>
        <authorList>
            <consortium name="The Broad Institute Genomics Platform"/>
            <consortium name="The Broad Institute Genome Sequencing Center for Infectious Disease"/>
            <person name="Wu L."/>
            <person name="Ma J."/>
        </authorList>
    </citation>
    <scope>NUCLEOTIDE SEQUENCE [LARGE SCALE GENOMIC DNA]</scope>
    <source>
        <strain evidence="9 10">JCM 7356</strain>
    </source>
</reference>
<keyword evidence="4 7" id="KW-0812">Transmembrane</keyword>
<evidence type="ECO:0000256" key="1">
    <source>
        <dbReference type="ARBA" id="ARBA00004651"/>
    </source>
</evidence>
<dbReference type="Proteomes" id="UP001500305">
    <property type="component" value="Unassembled WGS sequence"/>
</dbReference>
<feature type="domain" description="Major facilitator superfamily (MFS) profile" evidence="8">
    <location>
        <begin position="1"/>
        <end position="191"/>
    </location>
</feature>
<organism evidence="9 10">
    <name type="scientific">Kitasatospora cystarginea</name>
    <dbReference type="NCBI Taxonomy" id="58350"/>
    <lineage>
        <taxon>Bacteria</taxon>
        <taxon>Bacillati</taxon>
        <taxon>Actinomycetota</taxon>
        <taxon>Actinomycetes</taxon>
        <taxon>Kitasatosporales</taxon>
        <taxon>Streptomycetaceae</taxon>
        <taxon>Kitasatospora</taxon>
    </lineage>
</organism>
<keyword evidence="10" id="KW-1185">Reference proteome</keyword>
<comment type="caution">
    <text evidence="9">The sequence shown here is derived from an EMBL/GenBank/DDBJ whole genome shotgun (WGS) entry which is preliminary data.</text>
</comment>
<evidence type="ECO:0000259" key="8">
    <source>
        <dbReference type="PROSITE" id="PS50850"/>
    </source>
</evidence>
<feature type="transmembrane region" description="Helical" evidence="7">
    <location>
        <begin position="370"/>
        <end position="390"/>
    </location>
</feature>
<evidence type="ECO:0000256" key="6">
    <source>
        <dbReference type="ARBA" id="ARBA00023136"/>
    </source>
</evidence>
<evidence type="ECO:0000256" key="3">
    <source>
        <dbReference type="ARBA" id="ARBA00022475"/>
    </source>
</evidence>
<feature type="transmembrane region" description="Helical" evidence="7">
    <location>
        <begin position="340"/>
        <end position="363"/>
    </location>
</feature>
<gene>
    <name evidence="9" type="ORF">GCM10010430_27330</name>
</gene>
<evidence type="ECO:0000256" key="4">
    <source>
        <dbReference type="ARBA" id="ARBA00022692"/>
    </source>
</evidence>
<dbReference type="PANTHER" id="PTHR23513">
    <property type="entry name" value="INTEGRAL MEMBRANE EFFLUX PROTEIN-RELATED"/>
    <property type="match status" value="1"/>
</dbReference>
<feature type="transmembrane region" description="Helical" evidence="7">
    <location>
        <begin position="74"/>
        <end position="93"/>
    </location>
</feature>
<proteinExistence type="predicted"/>
<feature type="transmembrane region" description="Helical" evidence="7">
    <location>
        <begin position="254"/>
        <end position="274"/>
    </location>
</feature>
<evidence type="ECO:0000256" key="7">
    <source>
        <dbReference type="SAM" id="Phobius"/>
    </source>
</evidence>
<sequence length="419" mass="43186">MFAALRVPNFRLYFAGQSVSLIGTWMQAVAQSWLVLELTGSGTVLGLVVAAQFLPVLVGGPYGGLIADRADKRLLLMVTQATLASLALLLGLLTVTHTVRLWMVALLAVALGTVNAVDNPTRQAFVPEIVGPQLLRNAVSLNSVMTNTARAIGPALAGILIATVGVGVCFLANAASFLTVLLALRLIRIEKLTATRPVERGPGQLAAGLRYVRDTTGLWAPLAMMALIGTLAYEFQVVLPLLARTTLHGGARTYGFLTSAMGLGSVVGGLAVAAVGEAGVVPLIGAAAGFGTALTAAAAVPGVPAELVALVCVGIGSTVFLTTGNTTLQLVSHPRFRGRVMALWTVTFLGSTPVGGPIIGVVSERLGPRAGLALGAGACLTAAALGLLALPRVPPKHRFLERRAARKQRPPTVTEADRA</sequence>
<evidence type="ECO:0000256" key="2">
    <source>
        <dbReference type="ARBA" id="ARBA00022448"/>
    </source>
</evidence>
<evidence type="ECO:0000313" key="10">
    <source>
        <dbReference type="Proteomes" id="UP001500305"/>
    </source>
</evidence>
<name>A0ABN3DXS9_9ACTN</name>
<protein>
    <submittedName>
        <fullName evidence="9">MFS transporter</fullName>
    </submittedName>
</protein>
<dbReference type="EMBL" id="BAAATR010000010">
    <property type="protein sequence ID" value="GAA2244112.1"/>
    <property type="molecule type" value="Genomic_DNA"/>
</dbReference>
<dbReference type="PROSITE" id="PS50850">
    <property type="entry name" value="MFS"/>
    <property type="match status" value="1"/>
</dbReference>
<feature type="transmembrane region" description="Helical" evidence="7">
    <location>
        <begin position="155"/>
        <end position="184"/>
    </location>
</feature>
<dbReference type="InterPro" id="IPR036259">
    <property type="entry name" value="MFS_trans_sf"/>
</dbReference>
<feature type="transmembrane region" description="Helical" evidence="7">
    <location>
        <begin position="280"/>
        <end position="300"/>
    </location>
</feature>
<evidence type="ECO:0000313" key="9">
    <source>
        <dbReference type="EMBL" id="GAA2244112.1"/>
    </source>
</evidence>
<feature type="transmembrane region" description="Helical" evidence="7">
    <location>
        <begin position="307"/>
        <end position="328"/>
    </location>
</feature>
<feature type="transmembrane region" description="Helical" evidence="7">
    <location>
        <begin position="42"/>
        <end position="62"/>
    </location>
</feature>
<dbReference type="SUPFAM" id="SSF103473">
    <property type="entry name" value="MFS general substrate transporter"/>
    <property type="match status" value="1"/>
</dbReference>
<dbReference type="Gene3D" id="1.20.1250.20">
    <property type="entry name" value="MFS general substrate transporter like domains"/>
    <property type="match status" value="1"/>
</dbReference>
<dbReference type="InterPro" id="IPR020846">
    <property type="entry name" value="MFS_dom"/>
</dbReference>
<keyword evidence="2" id="KW-0813">Transport</keyword>
<accession>A0ABN3DXS9</accession>
<dbReference type="Pfam" id="PF05977">
    <property type="entry name" value="MFS_3"/>
    <property type="match status" value="1"/>
</dbReference>
<dbReference type="RefSeq" id="WP_344636603.1">
    <property type="nucleotide sequence ID" value="NZ_BAAATR010000010.1"/>
</dbReference>
<keyword evidence="5 7" id="KW-1133">Transmembrane helix</keyword>
<dbReference type="PANTHER" id="PTHR23513:SF11">
    <property type="entry name" value="STAPHYLOFERRIN A TRANSPORTER"/>
    <property type="match status" value="1"/>
</dbReference>
<feature type="transmembrane region" description="Helical" evidence="7">
    <location>
        <begin position="12"/>
        <end position="36"/>
    </location>
</feature>
<dbReference type="InterPro" id="IPR010290">
    <property type="entry name" value="TM_effector"/>
</dbReference>
<comment type="subcellular location">
    <subcellularLocation>
        <location evidence="1">Cell membrane</location>
        <topology evidence="1">Multi-pass membrane protein</topology>
    </subcellularLocation>
</comment>